<keyword evidence="6" id="KW-1185">Reference proteome</keyword>
<keyword evidence="1" id="KW-0813">Transport</keyword>
<comment type="caution">
    <text evidence="5">The sequence shown here is derived from an EMBL/GenBank/DDBJ whole genome shotgun (WGS) entry which is preliminary data.</text>
</comment>
<dbReference type="OrthoDB" id="9814623at2"/>
<evidence type="ECO:0000256" key="2">
    <source>
        <dbReference type="ARBA" id="ARBA00022741"/>
    </source>
</evidence>
<dbReference type="InterPro" id="IPR017871">
    <property type="entry name" value="ABC_transporter-like_CS"/>
</dbReference>
<dbReference type="SUPFAM" id="SSF52540">
    <property type="entry name" value="P-loop containing nucleoside triphosphate hydrolases"/>
    <property type="match status" value="1"/>
</dbReference>
<dbReference type="SMART" id="SM00382">
    <property type="entry name" value="AAA"/>
    <property type="match status" value="1"/>
</dbReference>
<dbReference type="GO" id="GO:0005524">
    <property type="term" value="F:ATP binding"/>
    <property type="evidence" value="ECO:0007669"/>
    <property type="project" value="UniProtKB-KW"/>
</dbReference>
<evidence type="ECO:0000256" key="1">
    <source>
        <dbReference type="ARBA" id="ARBA00022448"/>
    </source>
</evidence>
<protein>
    <submittedName>
        <fullName evidence="5">ATP-binding cassette domain-containing protein</fullName>
    </submittedName>
</protein>
<evidence type="ECO:0000313" key="5">
    <source>
        <dbReference type="EMBL" id="TYT75555.1"/>
    </source>
</evidence>
<accession>A0A5Q4VD81</accession>
<gene>
    <name evidence="5" type="ORF">FIM25_03705</name>
</gene>
<evidence type="ECO:0000259" key="4">
    <source>
        <dbReference type="PROSITE" id="PS50893"/>
    </source>
</evidence>
<dbReference type="Pfam" id="PF00005">
    <property type="entry name" value="ABC_tran"/>
    <property type="match status" value="1"/>
</dbReference>
<dbReference type="Gene3D" id="3.40.50.300">
    <property type="entry name" value="P-loop containing nucleotide triphosphate hydrolases"/>
    <property type="match status" value="1"/>
</dbReference>
<reference evidence="5 6" key="1">
    <citation type="submission" date="2019-06" db="EMBL/GenBank/DDBJ databases">
        <title>Desulfobotulus mexicanus sp. nov., a novel sulfate-reducing bacterium isolated from the sediment of an alkaline crater lake in Mexico.</title>
        <authorList>
            <person name="Hirschler-Rea A."/>
        </authorList>
    </citation>
    <scope>NUCLEOTIDE SEQUENCE [LARGE SCALE GENOMIC DNA]</scope>
    <source>
        <strain evidence="5 6">PAR22N</strain>
    </source>
</reference>
<evidence type="ECO:0000256" key="3">
    <source>
        <dbReference type="ARBA" id="ARBA00022840"/>
    </source>
</evidence>
<sequence length="203" mass="22636">MLRLEHISKQFQSRCILGDVSLTLAKGDLLCMTGPSGIGKTTLLEIAAGIVRPDAGNRISTFSHMACLLQDAPLLPWKTALENMDFILSARISGEKRYKNSLFWLEKMGLQEAAHKKPMEMSGGMQRRLAMAACFAGKPDLLLLDEPFAFLDAFWQDRIWEEIVEMNQKNGTAILMVSHATEQFRDADIRIVPLSASPLTIDI</sequence>
<dbReference type="InterPro" id="IPR003593">
    <property type="entry name" value="AAA+_ATPase"/>
</dbReference>
<dbReference type="InterPro" id="IPR050166">
    <property type="entry name" value="ABC_transporter_ATP-bind"/>
</dbReference>
<dbReference type="AlphaFoldDB" id="A0A5Q4VD81"/>
<feature type="domain" description="ABC transporter" evidence="4">
    <location>
        <begin position="2"/>
        <end position="203"/>
    </location>
</feature>
<organism evidence="5 6">
    <name type="scientific">Desulfobotulus mexicanus</name>
    <dbReference type="NCBI Taxonomy" id="2586642"/>
    <lineage>
        <taxon>Bacteria</taxon>
        <taxon>Pseudomonadati</taxon>
        <taxon>Thermodesulfobacteriota</taxon>
        <taxon>Desulfobacteria</taxon>
        <taxon>Desulfobacterales</taxon>
        <taxon>Desulfobacteraceae</taxon>
        <taxon>Desulfobotulus</taxon>
    </lineage>
</organism>
<keyword evidence="2" id="KW-0547">Nucleotide-binding</keyword>
<proteinExistence type="predicted"/>
<dbReference type="EMBL" id="VDMB01000003">
    <property type="protein sequence ID" value="TYT75555.1"/>
    <property type="molecule type" value="Genomic_DNA"/>
</dbReference>
<dbReference type="RefSeq" id="WP_139446442.1">
    <property type="nucleotide sequence ID" value="NZ_VDMB01000003.1"/>
</dbReference>
<dbReference type="PANTHER" id="PTHR42788">
    <property type="entry name" value="TAURINE IMPORT ATP-BINDING PROTEIN-RELATED"/>
    <property type="match status" value="1"/>
</dbReference>
<dbReference type="PANTHER" id="PTHR42788:SF13">
    <property type="entry name" value="ALIPHATIC SULFONATES IMPORT ATP-BINDING PROTEIN SSUB"/>
    <property type="match status" value="1"/>
</dbReference>
<dbReference type="PROSITE" id="PS50893">
    <property type="entry name" value="ABC_TRANSPORTER_2"/>
    <property type="match status" value="1"/>
</dbReference>
<keyword evidence="3 5" id="KW-0067">ATP-binding</keyword>
<dbReference type="Proteomes" id="UP000321899">
    <property type="component" value="Unassembled WGS sequence"/>
</dbReference>
<dbReference type="GO" id="GO:0016887">
    <property type="term" value="F:ATP hydrolysis activity"/>
    <property type="evidence" value="ECO:0007669"/>
    <property type="project" value="InterPro"/>
</dbReference>
<dbReference type="PROSITE" id="PS00211">
    <property type="entry name" value="ABC_TRANSPORTER_1"/>
    <property type="match status" value="1"/>
</dbReference>
<evidence type="ECO:0000313" key="6">
    <source>
        <dbReference type="Proteomes" id="UP000321899"/>
    </source>
</evidence>
<dbReference type="InterPro" id="IPR003439">
    <property type="entry name" value="ABC_transporter-like_ATP-bd"/>
</dbReference>
<name>A0A5Q4VD81_9BACT</name>
<dbReference type="InterPro" id="IPR027417">
    <property type="entry name" value="P-loop_NTPase"/>
</dbReference>